<evidence type="ECO:0000256" key="3">
    <source>
        <dbReference type="PROSITE-ProRule" id="PRU00284"/>
    </source>
</evidence>
<evidence type="ECO:0000256" key="4">
    <source>
        <dbReference type="SAM" id="MobiDB-lite"/>
    </source>
</evidence>
<organism evidence="7 8">
    <name type="scientific">Pelagicoccus enzymogenes</name>
    <dbReference type="NCBI Taxonomy" id="2773457"/>
    <lineage>
        <taxon>Bacteria</taxon>
        <taxon>Pseudomonadati</taxon>
        <taxon>Verrucomicrobiota</taxon>
        <taxon>Opitutia</taxon>
        <taxon>Puniceicoccales</taxon>
        <taxon>Pelagicoccaceae</taxon>
        <taxon>Pelagicoccus</taxon>
    </lineage>
</organism>
<keyword evidence="5" id="KW-0812">Transmembrane</keyword>
<dbReference type="GO" id="GO:0006935">
    <property type="term" value="P:chemotaxis"/>
    <property type="evidence" value="ECO:0007669"/>
    <property type="project" value="UniProtKB-KW"/>
</dbReference>
<dbReference type="InterPro" id="IPR004090">
    <property type="entry name" value="Chemotax_Me-accpt_rcpt"/>
</dbReference>
<evidence type="ECO:0000256" key="5">
    <source>
        <dbReference type="SAM" id="Phobius"/>
    </source>
</evidence>
<dbReference type="Proteomes" id="UP000622317">
    <property type="component" value="Unassembled WGS sequence"/>
</dbReference>
<name>A0A927IHY8_9BACT</name>
<keyword evidence="3" id="KW-0807">Transducer</keyword>
<dbReference type="CDD" id="cd11386">
    <property type="entry name" value="MCP_signal"/>
    <property type="match status" value="1"/>
</dbReference>
<keyword evidence="5" id="KW-1133">Transmembrane helix</keyword>
<gene>
    <name evidence="7" type="ORF">IEN85_10690</name>
</gene>
<dbReference type="GO" id="GO:0004888">
    <property type="term" value="F:transmembrane signaling receptor activity"/>
    <property type="evidence" value="ECO:0007669"/>
    <property type="project" value="InterPro"/>
</dbReference>
<dbReference type="Gene3D" id="1.10.287.950">
    <property type="entry name" value="Methyl-accepting chemotaxis protein"/>
    <property type="match status" value="1"/>
</dbReference>
<proteinExistence type="inferred from homology"/>
<dbReference type="SMART" id="SM00283">
    <property type="entry name" value="MA"/>
    <property type="match status" value="1"/>
</dbReference>
<evidence type="ECO:0000256" key="1">
    <source>
        <dbReference type="ARBA" id="ARBA00022500"/>
    </source>
</evidence>
<dbReference type="AlphaFoldDB" id="A0A927IHY8"/>
<feature type="transmembrane region" description="Helical" evidence="5">
    <location>
        <begin position="317"/>
        <end position="338"/>
    </location>
</feature>
<protein>
    <submittedName>
        <fullName evidence="7">Nitrate- and nitrite sensing domain-containing protein</fullName>
    </submittedName>
</protein>
<comment type="similarity">
    <text evidence="2">Belongs to the methyl-accepting chemotaxis (MCP) protein family.</text>
</comment>
<dbReference type="InterPro" id="IPR013587">
    <property type="entry name" value="Nitrate/nitrite_sensing"/>
</dbReference>
<dbReference type="PROSITE" id="PS50111">
    <property type="entry name" value="CHEMOTAXIS_TRANSDUC_2"/>
    <property type="match status" value="1"/>
</dbReference>
<dbReference type="PANTHER" id="PTHR43531">
    <property type="entry name" value="PROTEIN ICFG"/>
    <property type="match status" value="1"/>
</dbReference>
<feature type="domain" description="Methyl-accepting transducer" evidence="6">
    <location>
        <begin position="355"/>
        <end position="577"/>
    </location>
</feature>
<feature type="transmembrane region" description="Helical" evidence="5">
    <location>
        <begin position="14"/>
        <end position="34"/>
    </location>
</feature>
<feature type="region of interest" description="Disordered" evidence="4">
    <location>
        <begin position="610"/>
        <end position="633"/>
    </location>
</feature>
<evidence type="ECO:0000313" key="8">
    <source>
        <dbReference type="Proteomes" id="UP000622317"/>
    </source>
</evidence>
<dbReference type="GO" id="GO:0007165">
    <property type="term" value="P:signal transduction"/>
    <property type="evidence" value="ECO:0007669"/>
    <property type="project" value="UniProtKB-KW"/>
</dbReference>
<dbReference type="Pfam" id="PF08376">
    <property type="entry name" value="NIT"/>
    <property type="match status" value="1"/>
</dbReference>
<dbReference type="SUPFAM" id="SSF58104">
    <property type="entry name" value="Methyl-accepting chemotaxis protein (MCP) signaling domain"/>
    <property type="match status" value="1"/>
</dbReference>
<evidence type="ECO:0000313" key="7">
    <source>
        <dbReference type="EMBL" id="MBD5779955.1"/>
    </source>
</evidence>
<dbReference type="InterPro" id="IPR051310">
    <property type="entry name" value="MCP_chemotaxis"/>
</dbReference>
<sequence length="659" mass="71439">MNTLLNKLSFTQRIIAIMMIPLFGLTIFSAVTILDHLESARQTKNEIESVEELTELGTVIAGAIHEWQKERGRSAGYLGSAGKKFSQEIRTQHSDTNKAVRTLQAALDAHEFSKQPPEFHAALREATQRMAGVPQLRQKVLELEVKGGQAVSQYTALITSFLQVIDTSAKLTNESEISLLLVSYSNFLRAKENMGIERAVLSNAFGADKFQGDFYKRYCTVLANQASYLASFHAFARPEHEEFYADTVRGPAVEQVAAWEELAFEKADTGSFGVRPEDWFAAITAKIDLMKEVEDNIADSVRQSSQNIAAAGSSKMFFLLGTAAGLILLTLAASYWLAASTSKALRKTVEQLTTGVDEVATASSQVSQASVSMAEAANEQSTSLSHTNDILGNITGITQENGKLAADANTITADARTMVDESLEEMVSLQSAMNEIRTSSDEISAIIKTIDEIAFQTNILALNAAVEAARAGEAGSGFAVVADEVRSLAQRSAQAARDTTQKIEDSIKRAHNGTSISGKVGSVLERIVGKVREVDDVVTKIDQASQNQLSAILEIQSAVRAQEQVVLGASSSTEQTATAAEELHSQAKNMQCAIHQLALQSGLKTSEFQQDTPLNQDLTNDKQGIESHPRRGSDLELGHVFKSALCWFSPKSRQRKAAL</sequence>
<feature type="compositionally biased region" description="Basic and acidic residues" evidence="4">
    <location>
        <begin position="619"/>
        <end position="633"/>
    </location>
</feature>
<keyword evidence="1" id="KW-0145">Chemotaxis</keyword>
<evidence type="ECO:0000256" key="2">
    <source>
        <dbReference type="ARBA" id="ARBA00029447"/>
    </source>
</evidence>
<evidence type="ECO:0000259" key="6">
    <source>
        <dbReference type="PROSITE" id="PS50111"/>
    </source>
</evidence>
<reference evidence="7" key="1">
    <citation type="submission" date="2020-09" db="EMBL/GenBank/DDBJ databases">
        <title>Pelagicoccus enzymogenes sp. nov. with an EPS production, isolated from marine sediment.</title>
        <authorList>
            <person name="Feng X."/>
        </authorList>
    </citation>
    <scope>NUCLEOTIDE SEQUENCE</scope>
    <source>
        <strain evidence="7">NFK12</strain>
    </source>
</reference>
<keyword evidence="5" id="KW-0472">Membrane</keyword>
<dbReference type="PANTHER" id="PTHR43531:SF11">
    <property type="entry name" value="METHYL-ACCEPTING CHEMOTAXIS PROTEIN 3"/>
    <property type="match status" value="1"/>
</dbReference>
<comment type="caution">
    <text evidence="7">The sequence shown here is derived from an EMBL/GenBank/DDBJ whole genome shotgun (WGS) entry which is preliminary data.</text>
</comment>
<dbReference type="InterPro" id="IPR004089">
    <property type="entry name" value="MCPsignal_dom"/>
</dbReference>
<keyword evidence="8" id="KW-1185">Reference proteome</keyword>
<dbReference type="GO" id="GO:0016020">
    <property type="term" value="C:membrane"/>
    <property type="evidence" value="ECO:0007669"/>
    <property type="project" value="InterPro"/>
</dbReference>
<dbReference type="Pfam" id="PF00015">
    <property type="entry name" value="MCPsignal"/>
    <property type="match status" value="1"/>
</dbReference>
<accession>A0A927IHY8</accession>
<dbReference type="EMBL" id="JACYFG010000024">
    <property type="protein sequence ID" value="MBD5779955.1"/>
    <property type="molecule type" value="Genomic_DNA"/>
</dbReference>
<dbReference type="PRINTS" id="PR00260">
    <property type="entry name" value="CHEMTRNSDUCR"/>
</dbReference>